<feature type="compositionally biased region" description="Polar residues" evidence="3">
    <location>
        <begin position="677"/>
        <end position="690"/>
    </location>
</feature>
<evidence type="ECO:0000256" key="3">
    <source>
        <dbReference type="SAM" id="MobiDB-lite"/>
    </source>
</evidence>
<dbReference type="InterPro" id="IPR051114">
    <property type="entry name" value="Mito_RNA_Proc_CCM1"/>
</dbReference>
<feature type="region of interest" description="Disordered" evidence="3">
    <location>
        <begin position="648"/>
        <end position="690"/>
    </location>
</feature>
<dbReference type="InterPro" id="IPR033443">
    <property type="entry name" value="PROP1-like_PPR_dom"/>
</dbReference>
<dbReference type="PANTHER" id="PTHR47934">
    <property type="entry name" value="PENTATRICOPEPTIDE REPEAT-CONTAINING PROTEIN PET309, MITOCHONDRIAL"/>
    <property type="match status" value="1"/>
</dbReference>
<dbReference type="SUPFAM" id="SSF48452">
    <property type="entry name" value="TPR-like"/>
    <property type="match status" value="1"/>
</dbReference>
<dbReference type="Proteomes" id="UP001497392">
    <property type="component" value="Unassembled WGS sequence"/>
</dbReference>
<feature type="repeat" description="PPR" evidence="2">
    <location>
        <begin position="272"/>
        <end position="306"/>
    </location>
</feature>
<keyword evidence="1" id="KW-0677">Repeat</keyword>
<evidence type="ECO:0000313" key="6">
    <source>
        <dbReference type="Proteomes" id="UP001497392"/>
    </source>
</evidence>
<feature type="repeat" description="PPR" evidence="2">
    <location>
        <begin position="377"/>
        <end position="411"/>
    </location>
</feature>
<feature type="repeat" description="PPR" evidence="2">
    <location>
        <begin position="237"/>
        <end position="271"/>
    </location>
</feature>
<feature type="repeat" description="PPR" evidence="2">
    <location>
        <begin position="342"/>
        <end position="376"/>
    </location>
</feature>
<gene>
    <name evidence="5" type="primary">g11157</name>
    <name evidence="5" type="ORF">VP750_LOCUS9994</name>
</gene>
<proteinExistence type="predicted"/>
<feature type="region of interest" description="Disordered" evidence="3">
    <location>
        <begin position="708"/>
        <end position="780"/>
    </location>
</feature>
<dbReference type="PANTHER" id="PTHR47934:SF6">
    <property type="entry name" value="MITOCHONDRIAL GROUP I INTRON SPLICING FACTOR CCM1-RELATED"/>
    <property type="match status" value="1"/>
</dbReference>
<comment type="caution">
    <text evidence="5">The sequence shown here is derived from an EMBL/GenBank/DDBJ whole genome shotgun (WGS) entry which is preliminary data.</text>
</comment>
<feature type="repeat" description="PPR" evidence="2">
    <location>
        <begin position="202"/>
        <end position="236"/>
    </location>
</feature>
<dbReference type="EMBL" id="CAXHTA020000018">
    <property type="protein sequence ID" value="CAL5228088.1"/>
    <property type="molecule type" value="Genomic_DNA"/>
</dbReference>
<dbReference type="InterPro" id="IPR011990">
    <property type="entry name" value="TPR-like_helical_dom_sf"/>
</dbReference>
<evidence type="ECO:0000256" key="1">
    <source>
        <dbReference type="ARBA" id="ARBA00022737"/>
    </source>
</evidence>
<evidence type="ECO:0000256" key="2">
    <source>
        <dbReference type="PROSITE-ProRule" id="PRU00708"/>
    </source>
</evidence>
<reference evidence="5 6" key="1">
    <citation type="submission" date="2024-06" db="EMBL/GenBank/DDBJ databases">
        <authorList>
            <person name="Kraege A."/>
            <person name="Thomma B."/>
        </authorList>
    </citation>
    <scope>NUCLEOTIDE SEQUENCE [LARGE SCALE GENOMIC DNA]</scope>
</reference>
<feature type="repeat" description="PPR" evidence="2">
    <location>
        <begin position="307"/>
        <end position="341"/>
    </location>
</feature>
<dbReference type="NCBIfam" id="TIGR00756">
    <property type="entry name" value="PPR"/>
    <property type="match status" value="5"/>
</dbReference>
<feature type="region of interest" description="Disordered" evidence="3">
    <location>
        <begin position="1"/>
        <end position="71"/>
    </location>
</feature>
<evidence type="ECO:0000259" key="4">
    <source>
        <dbReference type="Pfam" id="PF17177"/>
    </source>
</evidence>
<accession>A0ABP1GEA1</accession>
<dbReference type="Pfam" id="PF13812">
    <property type="entry name" value="PPR_3"/>
    <property type="match status" value="2"/>
</dbReference>
<dbReference type="Gene3D" id="1.25.40.10">
    <property type="entry name" value="Tetratricopeptide repeat domain"/>
    <property type="match status" value="2"/>
</dbReference>
<dbReference type="PROSITE" id="PS51375">
    <property type="entry name" value="PPR"/>
    <property type="match status" value="7"/>
</dbReference>
<feature type="repeat" description="PPR" evidence="2">
    <location>
        <begin position="447"/>
        <end position="481"/>
    </location>
</feature>
<feature type="domain" description="PROP1-like PPR" evidence="4">
    <location>
        <begin position="209"/>
        <end position="356"/>
    </location>
</feature>
<feature type="compositionally biased region" description="Polar residues" evidence="3">
    <location>
        <begin position="712"/>
        <end position="721"/>
    </location>
</feature>
<protein>
    <submittedName>
        <fullName evidence="5">G11157 protein</fullName>
    </submittedName>
</protein>
<dbReference type="InterPro" id="IPR002885">
    <property type="entry name" value="PPR_rpt"/>
</dbReference>
<dbReference type="Pfam" id="PF17177">
    <property type="entry name" value="PPR_long"/>
    <property type="match status" value="1"/>
</dbReference>
<organism evidence="5 6">
    <name type="scientific">Coccomyxa viridis</name>
    <dbReference type="NCBI Taxonomy" id="1274662"/>
    <lineage>
        <taxon>Eukaryota</taxon>
        <taxon>Viridiplantae</taxon>
        <taxon>Chlorophyta</taxon>
        <taxon>core chlorophytes</taxon>
        <taxon>Trebouxiophyceae</taxon>
        <taxon>Trebouxiophyceae incertae sedis</taxon>
        <taxon>Coccomyxaceae</taxon>
        <taxon>Coccomyxa</taxon>
    </lineage>
</organism>
<sequence length="1072" mass="113596">MDLSVLYGGGPLDSAPLDGSDGPGLGPRSMPVPQTSQELQSSYRDSGGRAFNREDYGPFGNNAERLDDMPLFNGTSRLKGAPRKMMPGPQQKGPANVKRGRMWQQLSGDEAVQGQLPAGPQQLGMVAWRDTTVEDLVAIVQSLPHREPVVPAVMHGLYYQDSRGLAAMLKELSKSGHGQQALELFDWLQNLPPNHDLAPLADVFSFTTAISLCGGLRKMDFAVELLWKMRQRGINCNVHTYSCLMNVCIKNNDLDMALNVFQKLQADGLQANIVTFNTLIDAMGKAGRWQDAIGVLDIIDQQGVEPEARTFNTIIIACNLCGQPLQALEVYKKMCMRGIEATDTTYTALISAYAKADRLEDALAAYKIMISEGHRRNAITYTSLICAAEKSGQWQLALELFHRVTADSVAPNAAIFNAAMSACAQGAQAMEARRIYAAMKDGLCRPDALTLTSLATAYQRAGKWDWAEQVLNEVMETRGRPDAALYATIIEGLWQSGSQPQRLRALKRFNAALQGNVHGLAASISGGENAIEVVVPTLTPGATLLALHHVLSNLQNTIRARPPPDLSRALLIILGRSQRLPRDGRNETAAAQQAGLDFLSSIKCPYMEVPDSVPKQLQAGFGEFVEWLLPLNVDAAIGLGSQDLKPDVQRFGSPGLPPIESLGQDKGGMGRPFQSLPEKSSLGQASVASDSGSLHSLPAYSYLAKPFEPPSGQASGRSKPSLQPCASKEPEGSSGPHTPSHANLLAPEGLAVPLSAPHPTGTGLPEASTAPPGDLMQPFRPIAPDTAGIGGPINIGKDAAAAKVAPEHVATKAASCDMTSEDFRGGMGAFGRLPRTGSQPEALSTSLSVPETGSTSSMLALHKTSSHPSSLGLAGPTWMEPAGTACPPMPILPSPESWATGVDHFGQPGHPVGNLGPSGAGDPALQARLVSILEALGQGVNQQPASPYMNAPVDALPAGYNPLVSLPGLSPHNPISLAQLHQTFAGPVPAQPASSALMSQIMMDSLTALDLGNQNSSVYNTADPGLPYLPEMYPAPGDPQMGPFALPPEHIAAWQAAWLQQPLSAASNTYQG</sequence>
<feature type="compositionally biased region" description="Polar residues" evidence="3">
    <location>
        <begin position="32"/>
        <end position="44"/>
    </location>
</feature>
<name>A0ABP1GEA1_9CHLO</name>
<evidence type="ECO:0000313" key="5">
    <source>
        <dbReference type="EMBL" id="CAL5228088.1"/>
    </source>
</evidence>
<keyword evidence="6" id="KW-1185">Reference proteome</keyword>